<gene>
    <name evidence="7" type="ORF">QPL79_01300</name>
</gene>
<dbReference type="Pfam" id="PF02163">
    <property type="entry name" value="Peptidase_M50"/>
    <property type="match status" value="1"/>
</dbReference>
<keyword evidence="3 5" id="KW-1133">Transmembrane helix</keyword>
<dbReference type="RefSeq" id="WP_285273395.1">
    <property type="nucleotide sequence ID" value="NZ_JASNVW010000001.1"/>
</dbReference>
<feature type="transmembrane region" description="Helical" evidence="5">
    <location>
        <begin position="327"/>
        <end position="355"/>
    </location>
</feature>
<dbReference type="SMART" id="SM00228">
    <property type="entry name" value="PDZ"/>
    <property type="match status" value="1"/>
</dbReference>
<evidence type="ECO:0000256" key="4">
    <source>
        <dbReference type="ARBA" id="ARBA00023136"/>
    </source>
</evidence>
<dbReference type="InterPro" id="IPR001193">
    <property type="entry name" value="MBTPS2"/>
</dbReference>
<comment type="subcellular location">
    <subcellularLocation>
        <location evidence="1">Endomembrane system</location>
        <topology evidence="1">Multi-pass membrane protein</topology>
    </subcellularLocation>
</comment>
<dbReference type="InterPro" id="IPR041489">
    <property type="entry name" value="PDZ_6"/>
</dbReference>
<keyword evidence="8" id="KW-1185">Reference proteome</keyword>
<feature type="transmembrane region" description="Helical" evidence="5">
    <location>
        <begin position="103"/>
        <end position="126"/>
    </location>
</feature>
<dbReference type="SUPFAM" id="SSF50156">
    <property type="entry name" value="PDZ domain-like"/>
    <property type="match status" value="1"/>
</dbReference>
<dbReference type="InterPro" id="IPR001478">
    <property type="entry name" value="PDZ"/>
</dbReference>
<keyword evidence="2 5" id="KW-0812">Transmembrane</keyword>
<sequence length="396" mass="42977">MLYVMLMWIAVFAALPLIFGDREIRFGTIKIKLVIGGFLLYLGKEIKTRKAVTTKKSVKLVVLFSMFIGIVLFYIFFVPLLINMVKGFFMFLTGVSHAPPQPVAVPVPILFTFTSIIKYLIVSIAIGATLHELAHAVTALREGVNVRNWGIGVAFLIPLAFVELDDDLFKNAKPLSRALIASSGPLANALIALAAIAIATLIPYMGFSLSQAIVVANVDCSICSNVECPAARIGLREGDIIYAINGVVIRSGNDIANILKNLSIGSNVTFTICRNGLCKNITTIIDSYNKKLGNNIPCIGVSMENTVIVLRNGIPYNNPMIIEVINYINFIFAVNLSLYIFNAIPLFVTDGTVFLSSIIPSSAKLRFIIDKKLLDIVNVVLIAVAAGISTYVLLSG</sequence>
<feature type="transmembrane region" description="Helical" evidence="5">
    <location>
        <begin position="146"/>
        <end position="164"/>
    </location>
</feature>
<proteinExistence type="predicted"/>
<dbReference type="EMBL" id="JASNVW010000001">
    <property type="protein sequence ID" value="MDK6028002.1"/>
    <property type="molecule type" value="Genomic_DNA"/>
</dbReference>
<evidence type="ECO:0000313" key="7">
    <source>
        <dbReference type="EMBL" id="MDK6028002.1"/>
    </source>
</evidence>
<dbReference type="Gene3D" id="2.30.42.10">
    <property type="match status" value="1"/>
</dbReference>
<evidence type="ECO:0000313" key="8">
    <source>
        <dbReference type="Proteomes" id="UP001529235"/>
    </source>
</evidence>
<dbReference type="GO" id="GO:0012505">
    <property type="term" value="C:endomembrane system"/>
    <property type="evidence" value="ECO:0007669"/>
    <property type="project" value="UniProtKB-SubCell"/>
</dbReference>
<dbReference type="AlphaFoldDB" id="A0ABD4Z4S8"/>
<evidence type="ECO:0000256" key="1">
    <source>
        <dbReference type="ARBA" id="ARBA00004127"/>
    </source>
</evidence>
<evidence type="ECO:0000256" key="3">
    <source>
        <dbReference type="ARBA" id="ARBA00022989"/>
    </source>
</evidence>
<evidence type="ECO:0000256" key="5">
    <source>
        <dbReference type="SAM" id="Phobius"/>
    </source>
</evidence>
<keyword evidence="4 5" id="KW-0472">Membrane</keyword>
<dbReference type="Pfam" id="PF17820">
    <property type="entry name" value="PDZ_6"/>
    <property type="match status" value="1"/>
</dbReference>
<reference evidence="7 8" key="1">
    <citation type="submission" date="2023-05" db="EMBL/GenBank/DDBJ databases">
        <title>A new hyperthermophilic archaea 'Ignisphaera cupida' sp. nov. and description of the family 'Ignisphaeraceae' fam. nov.</title>
        <authorList>
            <person name="Podosokorskaya O.A."/>
            <person name="Elcheninov A.G."/>
            <person name="Klukina A."/>
            <person name="Merkel A.Y."/>
        </authorList>
    </citation>
    <scope>NUCLEOTIDE SEQUENCE [LARGE SCALE GENOMIC DNA]</scope>
    <source>
        <strain evidence="7 8">4213-co</strain>
    </source>
</reference>
<evidence type="ECO:0000256" key="2">
    <source>
        <dbReference type="ARBA" id="ARBA00022692"/>
    </source>
</evidence>
<feature type="transmembrane region" description="Helical" evidence="5">
    <location>
        <begin position="185"/>
        <end position="205"/>
    </location>
</feature>
<evidence type="ECO:0000259" key="6">
    <source>
        <dbReference type="PROSITE" id="PS50106"/>
    </source>
</evidence>
<feature type="transmembrane region" description="Helical" evidence="5">
    <location>
        <begin position="376"/>
        <end position="394"/>
    </location>
</feature>
<protein>
    <submittedName>
        <fullName evidence="7">M50 family metallopeptidase</fullName>
    </submittedName>
</protein>
<comment type="caution">
    <text evidence="7">The sequence shown here is derived from an EMBL/GenBank/DDBJ whole genome shotgun (WGS) entry which is preliminary data.</text>
</comment>
<dbReference type="PROSITE" id="PS50106">
    <property type="entry name" value="PDZ"/>
    <property type="match status" value="1"/>
</dbReference>
<dbReference type="PRINTS" id="PR01000">
    <property type="entry name" value="SREBPS2PTASE"/>
</dbReference>
<accession>A0ABD4Z4S8</accession>
<name>A0ABD4Z4S8_9CREN</name>
<feature type="domain" description="PDZ" evidence="6">
    <location>
        <begin position="190"/>
        <end position="261"/>
    </location>
</feature>
<organism evidence="7 8">
    <name type="scientific">Ignisphaera cupida</name>
    <dbReference type="NCBI Taxonomy" id="3050454"/>
    <lineage>
        <taxon>Archaea</taxon>
        <taxon>Thermoproteota</taxon>
        <taxon>Thermoprotei</taxon>
        <taxon>Desulfurococcales</taxon>
        <taxon>Desulfurococcaceae</taxon>
        <taxon>Ignisphaera</taxon>
    </lineage>
</organism>
<dbReference type="InterPro" id="IPR036034">
    <property type="entry name" value="PDZ_sf"/>
</dbReference>
<dbReference type="Proteomes" id="UP001529235">
    <property type="component" value="Unassembled WGS sequence"/>
</dbReference>
<dbReference type="PANTHER" id="PTHR13325">
    <property type="entry name" value="PROTEASE M50 MEMBRANE-BOUND TRANSCRIPTION FACTOR SITE 2 PROTEASE"/>
    <property type="match status" value="1"/>
</dbReference>
<dbReference type="InterPro" id="IPR008915">
    <property type="entry name" value="Peptidase_M50"/>
</dbReference>
<feature type="transmembrane region" description="Helical" evidence="5">
    <location>
        <begin position="60"/>
        <end position="82"/>
    </location>
</feature>
<dbReference type="PANTHER" id="PTHR13325:SF3">
    <property type="entry name" value="MEMBRANE-BOUND TRANSCRIPTION FACTOR SITE-2 PROTEASE"/>
    <property type="match status" value="1"/>
</dbReference>